<organism evidence="3 4">
    <name type="scientific">Allotamlana fucoidanivorans</name>
    <dbReference type="NCBI Taxonomy" id="2583814"/>
    <lineage>
        <taxon>Bacteria</taxon>
        <taxon>Pseudomonadati</taxon>
        <taxon>Bacteroidota</taxon>
        <taxon>Flavobacteriia</taxon>
        <taxon>Flavobacteriales</taxon>
        <taxon>Flavobacteriaceae</taxon>
        <taxon>Allotamlana</taxon>
    </lineage>
</organism>
<keyword evidence="4" id="KW-1185">Reference proteome</keyword>
<evidence type="ECO:0000256" key="1">
    <source>
        <dbReference type="SAM" id="SignalP"/>
    </source>
</evidence>
<dbReference type="InterPro" id="IPR050229">
    <property type="entry name" value="GlpE_sulfurtransferase"/>
</dbReference>
<reference evidence="3 4" key="1">
    <citation type="submission" date="2019-05" db="EMBL/GenBank/DDBJ databases">
        <title>Tamlana fucoidanivorans sp. nov., isolated from the surface of algae collected from Fujian province in China.</title>
        <authorList>
            <person name="Li J."/>
        </authorList>
    </citation>
    <scope>NUCLEOTIDE SEQUENCE [LARGE SCALE GENOMIC DNA]</scope>
    <source>
        <strain evidence="3 4">CW2-9</strain>
    </source>
</reference>
<proteinExistence type="predicted"/>
<dbReference type="PROSITE" id="PS50206">
    <property type="entry name" value="RHODANESE_3"/>
    <property type="match status" value="1"/>
</dbReference>
<evidence type="ECO:0000259" key="2">
    <source>
        <dbReference type="PROSITE" id="PS50206"/>
    </source>
</evidence>
<dbReference type="PANTHER" id="PTHR43031:SF18">
    <property type="entry name" value="RHODANESE-RELATED SULFURTRANSFERASES"/>
    <property type="match status" value="1"/>
</dbReference>
<dbReference type="Gene3D" id="3.40.250.10">
    <property type="entry name" value="Rhodanese-like domain"/>
    <property type="match status" value="1"/>
</dbReference>
<evidence type="ECO:0000313" key="4">
    <source>
        <dbReference type="Proteomes" id="UP000308713"/>
    </source>
</evidence>
<comment type="caution">
    <text evidence="3">The sequence shown here is derived from an EMBL/GenBank/DDBJ whole genome shotgun (WGS) entry which is preliminary data.</text>
</comment>
<feature type="signal peptide" evidence="1">
    <location>
        <begin position="1"/>
        <end position="23"/>
    </location>
</feature>
<dbReference type="InterPro" id="IPR036873">
    <property type="entry name" value="Rhodanese-like_dom_sf"/>
</dbReference>
<gene>
    <name evidence="3" type="ORF">FGF67_07735</name>
</gene>
<feature type="chain" id="PRO_5023101321" evidence="1">
    <location>
        <begin position="24"/>
        <end position="133"/>
    </location>
</feature>
<dbReference type="AlphaFoldDB" id="A0A5C4SKK9"/>
<sequence>MRRSLKYLYVLLSLGFFGCNQLASQDGVFNVTAEKFKHLTSHKSVLVVDVRTPEEFEEGHIPNAINIDFLSKDFKPTIEKLDNKQPVYIYCRSGRRSSKSTVDFKKAGFSEIYNLQGGIQEWKSLKFPIKHLE</sequence>
<dbReference type="OrthoDB" id="9808735at2"/>
<dbReference type="CDD" id="cd00158">
    <property type="entry name" value="RHOD"/>
    <property type="match status" value="1"/>
</dbReference>
<dbReference type="SMART" id="SM00450">
    <property type="entry name" value="RHOD"/>
    <property type="match status" value="1"/>
</dbReference>
<dbReference type="InterPro" id="IPR001763">
    <property type="entry name" value="Rhodanese-like_dom"/>
</dbReference>
<feature type="domain" description="Rhodanese" evidence="2">
    <location>
        <begin position="41"/>
        <end position="131"/>
    </location>
</feature>
<evidence type="ECO:0000313" key="3">
    <source>
        <dbReference type="EMBL" id="TNJ44528.1"/>
    </source>
</evidence>
<accession>A0A5C4SKK9</accession>
<dbReference type="Pfam" id="PF00581">
    <property type="entry name" value="Rhodanese"/>
    <property type="match status" value="1"/>
</dbReference>
<dbReference type="PROSITE" id="PS51257">
    <property type="entry name" value="PROKAR_LIPOPROTEIN"/>
    <property type="match status" value="1"/>
</dbReference>
<dbReference type="RefSeq" id="WP_139696428.1">
    <property type="nucleotide sequence ID" value="NZ_CP074074.1"/>
</dbReference>
<name>A0A5C4SKK9_9FLAO</name>
<dbReference type="SUPFAM" id="SSF52821">
    <property type="entry name" value="Rhodanese/Cell cycle control phosphatase"/>
    <property type="match status" value="1"/>
</dbReference>
<dbReference type="Proteomes" id="UP000308713">
    <property type="component" value="Unassembled WGS sequence"/>
</dbReference>
<dbReference type="EMBL" id="VDCS01000007">
    <property type="protein sequence ID" value="TNJ44528.1"/>
    <property type="molecule type" value="Genomic_DNA"/>
</dbReference>
<dbReference type="PANTHER" id="PTHR43031">
    <property type="entry name" value="FAD-DEPENDENT OXIDOREDUCTASE"/>
    <property type="match status" value="1"/>
</dbReference>
<protein>
    <submittedName>
        <fullName evidence="3">Rhodanese-like domain-containing protein</fullName>
    </submittedName>
</protein>
<keyword evidence="1" id="KW-0732">Signal</keyword>